<evidence type="ECO:0000313" key="9">
    <source>
        <dbReference type="Proteomes" id="UP000053620"/>
    </source>
</evidence>
<dbReference type="GO" id="GO:0000796">
    <property type="term" value="C:condensin complex"/>
    <property type="evidence" value="ECO:0007669"/>
    <property type="project" value="TreeGrafter"/>
</dbReference>
<keyword evidence="9" id="KW-1185">Reference proteome</keyword>
<dbReference type="GO" id="GO:0007076">
    <property type="term" value="P:mitotic chromosome condensation"/>
    <property type="evidence" value="ECO:0007669"/>
    <property type="project" value="TreeGrafter"/>
</dbReference>
<dbReference type="EMBL" id="KL336059">
    <property type="protein sequence ID" value="KFZ49901.1"/>
    <property type="molecule type" value="Genomic_DNA"/>
</dbReference>
<evidence type="ECO:0000256" key="5">
    <source>
        <dbReference type="ARBA" id="ARBA00023242"/>
    </source>
</evidence>
<evidence type="ECO:0000313" key="8">
    <source>
        <dbReference type="EMBL" id="KFZ49901.1"/>
    </source>
</evidence>
<dbReference type="PANTHER" id="PTHR18937">
    <property type="entry name" value="STRUCTURAL MAINTENANCE OF CHROMOSOMES SMC FAMILY MEMBER"/>
    <property type="match status" value="1"/>
</dbReference>
<dbReference type="InterPro" id="IPR036277">
    <property type="entry name" value="SMC_hinge_sf"/>
</dbReference>
<dbReference type="Proteomes" id="UP000053620">
    <property type="component" value="Unassembled WGS sequence"/>
</dbReference>
<dbReference type="SUPFAM" id="SSF75553">
    <property type="entry name" value="Smc hinge domain"/>
    <property type="match status" value="1"/>
</dbReference>
<evidence type="ECO:0000256" key="6">
    <source>
        <dbReference type="SAM" id="Coils"/>
    </source>
</evidence>
<keyword evidence="3" id="KW-0547">Nucleotide-binding</keyword>
<dbReference type="GO" id="GO:0005524">
    <property type="term" value="F:ATP binding"/>
    <property type="evidence" value="ECO:0007669"/>
    <property type="project" value="UniProtKB-KW"/>
</dbReference>
<sequence>SNFLFSKGEVEQIAMMKPKGQTEHDEGMLEYLEDLIGSARLKEPIQTLCRRVEILNEQRGEKLNRVKMVEKEKDALEADKNKAIEFLCLENKMFKEKNHICQYYIYDLKQRINDTEMQKEKMNEETKSVNEKSSKLADEMKTKNKALQEIEKKLNKITKFVEENKEKFTQLDLQDVKVRENLKHAKSKVKKLEKQLQKDKEKVEELKNVPSTSEKAISEATSKKELLEKTKEKEEEKLKQVWDNLKEETRGLREEKEGKERELMEISKAVNEARSKMDVAQSELDIYLSHHNTAVSHLNQAKEALMTSSQTIKERKAAIKDISVKLPQAEKELKEKENELEKLGREESGAKNLVRNLRQKVEEAKSSLALSRSRGKVLEALLQQKKAGNIPGLYGRLGDLGAIDEKYDVAISSCCGALDNCVAFLKARGIGVATFIALDKMAVWEKKIQKIPTPENTPRLFDLVKVEDEKVRLAFYFALRDTLVANNLDEATRVAFQKDKRWRVVTLQGQIIEQSGTMTGGGGKIMKGRMGSSVPMDVSEEEVNKMESQLQKDSKRAVECEEKKSQLEEAIRKQQQDIWEMRNTSEKYSTSIQSLTEQELHLKTQVKELEANVIAAAPDKNKQKELEKILNSYKKDYDGVAEKAGKIETEVKRLHNLIVEINNQKLKAQQDKLDQINKEIDQCASAITKAQVAVKTADR</sequence>
<evidence type="ECO:0000256" key="4">
    <source>
        <dbReference type="ARBA" id="ARBA00022840"/>
    </source>
</evidence>
<dbReference type="Gene3D" id="1.20.1060.20">
    <property type="match status" value="1"/>
</dbReference>
<organism evidence="8 9">
    <name type="scientific">Antrostomus carolinensis</name>
    <name type="common">Chuck-will's-widow</name>
    <name type="synonym">Caprimulgus carolinensis</name>
    <dbReference type="NCBI Taxonomy" id="279965"/>
    <lineage>
        <taxon>Eukaryota</taxon>
        <taxon>Metazoa</taxon>
        <taxon>Chordata</taxon>
        <taxon>Craniata</taxon>
        <taxon>Vertebrata</taxon>
        <taxon>Euteleostomi</taxon>
        <taxon>Archelosauria</taxon>
        <taxon>Archosauria</taxon>
        <taxon>Dinosauria</taxon>
        <taxon>Saurischia</taxon>
        <taxon>Theropoda</taxon>
        <taxon>Coelurosauria</taxon>
        <taxon>Aves</taxon>
        <taxon>Neognathae</taxon>
        <taxon>Neoaves</taxon>
        <taxon>Strisores</taxon>
        <taxon>Caprimulgiformes</taxon>
        <taxon>Caprimulgidae</taxon>
        <taxon>Antrostomus</taxon>
    </lineage>
</organism>
<accession>A0A094JZZ8</accession>
<dbReference type="Pfam" id="PF06470">
    <property type="entry name" value="SMC_hinge"/>
    <property type="match status" value="1"/>
</dbReference>
<keyword evidence="6" id="KW-0175">Coiled coil</keyword>
<dbReference type="AlphaFoldDB" id="A0A094JZZ8"/>
<feature type="coiled-coil region" evidence="6">
    <location>
        <begin position="319"/>
        <end position="374"/>
    </location>
</feature>
<feature type="non-terminal residue" evidence="8">
    <location>
        <position position="699"/>
    </location>
</feature>
<gene>
    <name evidence="8" type="ORF">N321_11767</name>
</gene>
<feature type="coiled-coil region" evidence="6">
    <location>
        <begin position="52"/>
        <end position="79"/>
    </location>
</feature>
<keyword evidence="2" id="KW-0158">Chromosome</keyword>
<evidence type="ECO:0000259" key="7">
    <source>
        <dbReference type="SMART" id="SM00968"/>
    </source>
</evidence>
<reference evidence="8 9" key="1">
    <citation type="submission" date="2014-04" db="EMBL/GenBank/DDBJ databases">
        <title>Genome evolution of avian class.</title>
        <authorList>
            <person name="Zhang G."/>
            <person name="Li C."/>
        </authorList>
    </citation>
    <scope>NUCLEOTIDE SEQUENCE [LARGE SCALE GENOMIC DNA]</scope>
    <source>
        <strain evidence="8">BGI_N321</strain>
    </source>
</reference>
<evidence type="ECO:0000256" key="1">
    <source>
        <dbReference type="ARBA" id="ARBA00004286"/>
    </source>
</evidence>
<dbReference type="InterPro" id="IPR010935">
    <property type="entry name" value="SMC_hinge"/>
</dbReference>
<evidence type="ECO:0000256" key="2">
    <source>
        <dbReference type="ARBA" id="ARBA00022454"/>
    </source>
</evidence>
<feature type="coiled-coil region" evidence="6">
    <location>
        <begin position="536"/>
        <end position="612"/>
    </location>
</feature>
<dbReference type="PANTHER" id="PTHR18937:SF172">
    <property type="entry name" value="STRUCTURAL MAINTENANCE OF CHROMOSOMES PROTEIN"/>
    <property type="match status" value="1"/>
</dbReference>
<feature type="domain" description="SMC hinge" evidence="7">
    <location>
        <begin position="391"/>
        <end position="495"/>
    </location>
</feature>
<comment type="subcellular location">
    <subcellularLocation>
        <location evidence="1">Chromosome</location>
    </subcellularLocation>
</comment>
<feature type="coiled-coil region" evidence="6">
    <location>
        <begin position="105"/>
        <end position="283"/>
    </location>
</feature>
<keyword evidence="4" id="KW-0067">ATP-binding</keyword>
<keyword evidence="5" id="KW-0539">Nucleus</keyword>
<evidence type="ECO:0000256" key="3">
    <source>
        <dbReference type="ARBA" id="ARBA00022741"/>
    </source>
</evidence>
<feature type="non-terminal residue" evidence="8">
    <location>
        <position position="1"/>
    </location>
</feature>
<protein>
    <submittedName>
        <fullName evidence="8">Structural maintenance of chromosomes protein 4</fullName>
    </submittedName>
</protein>
<name>A0A094JZZ8_ANTCR</name>
<feature type="coiled-coil region" evidence="6">
    <location>
        <begin position="651"/>
        <end position="686"/>
    </location>
</feature>
<proteinExistence type="predicted"/>
<dbReference type="Gene3D" id="3.30.70.1620">
    <property type="match status" value="1"/>
</dbReference>
<dbReference type="SMART" id="SM00968">
    <property type="entry name" value="SMC_hinge"/>
    <property type="match status" value="1"/>
</dbReference>
<dbReference type="FunFam" id="3.30.70.1620:FF:000003">
    <property type="entry name" value="Structural maintenance of chromosomes 4"/>
    <property type="match status" value="1"/>
</dbReference>